<name>D9SL71_CLOC7</name>
<sequence>MNTNSSSVKTSKNIIKDETTTKKILGSFPSNCPKIIDYFSF</sequence>
<evidence type="ECO:0000313" key="1">
    <source>
        <dbReference type="EMBL" id="ADL51587.1"/>
    </source>
</evidence>
<accession>D9SL71</accession>
<dbReference type="Proteomes" id="UP000002730">
    <property type="component" value="Chromosome"/>
</dbReference>
<dbReference type="KEGG" id="ccb:Clocel_1843"/>
<gene>
    <name evidence="1" type="ordered locus">Clocel_1843</name>
</gene>
<dbReference type="EMBL" id="CP002160">
    <property type="protein sequence ID" value="ADL51587.1"/>
    <property type="molecule type" value="Genomic_DNA"/>
</dbReference>
<dbReference type="HOGENOM" id="CLU_3267962_0_0_9"/>
<dbReference type="RefSeq" id="WP_010077199.1">
    <property type="nucleotide sequence ID" value="NC_014393.1"/>
</dbReference>
<organism evidence="1 2">
    <name type="scientific">Clostridium cellulovorans (strain ATCC 35296 / DSM 3052 / OCM 3 / 743B)</name>
    <dbReference type="NCBI Taxonomy" id="573061"/>
    <lineage>
        <taxon>Bacteria</taxon>
        <taxon>Bacillati</taxon>
        <taxon>Bacillota</taxon>
        <taxon>Clostridia</taxon>
        <taxon>Eubacteriales</taxon>
        <taxon>Clostridiaceae</taxon>
        <taxon>Clostridium</taxon>
    </lineage>
</organism>
<protein>
    <submittedName>
        <fullName evidence="1">Uncharacterized protein</fullName>
    </submittedName>
</protein>
<reference evidence="1 2" key="1">
    <citation type="submission" date="2010-08" db="EMBL/GenBank/DDBJ databases">
        <title>Complete sequence of Clostridium cellulovorans 743B.</title>
        <authorList>
            <consortium name="US DOE Joint Genome Institute"/>
            <person name="Lucas S."/>
            <person name="Copeland A."/>
            <person name="Lapidus A."/>
            <person name="Cheng J.-F."/>
            <person name="Bruce D."/>
            <person name="Goodwin L."/>
            <person name="Pitluck S."/>
            <person name="Chertkov O."/>
            <person name="Detter J.C."/>
            <person name="Han C."/>
            <person name="Tapia R."/>
            <person name="Land M."/>
            <person name="Hauser L."/>
            <person name="Chang Y.-J."/>
            <person name="Jeffries C."/>
            <person name="Kyrpides N."/>
            <person name="Ivanova N."/>
            <person name="Mikhailova N."/>
            <person name="Hemme C.L."/>
            <person name="Woyke T."/>
        </authorList>
    </citation>
    <scope>NUCLEOTIDE SEQUENCE [LARGE SCALE GENOMIC DNA]</scope>
    <source>
        <strain evidence="2">ATCC 35296 / DSM 3052 / OCM 3 / 743B</strain>
    </source>
</reference>
<dbReference type="AlphaFoldDB" id="D9SL71"/>
<evidence type="ECO:0000313" key="2">
    <source>
        <dbReference type="Proteomes" id="UP000002730"/>
    </source>
</evidence>
<keyword evidence="2" id="KW-1185">Reference proteome</keyword>
<proteinExistence type="predicted"/>